<dbReference type="Pfam" id="PF00702">
    <property type="entry name" value="Hydrolase"/>
    <property type="match status" value="1"/>
</dbReference>
<evidence type="ECO:0000256" key="7">
    <source>
        <dbReference type="ARBA" id="ARBA00044926"/>
    </source>
</evidence>
<feature type="binding site" evidence="11">
    <location>
        <begin position="113"/>
        <end position="117"/>
    </location>
    <ligand>
        <name>substrate</name>
    </ligand>
</feature>
<feature type="binding site" evidence="11">
    <location>
        <begin position="10"/>
        <end position="12"/>
    </location>
    <ligand>
        <name>substrate</name>
    </ligand>
</feature>
<evidence type="ECO:0000313" key="14">
    <source>
        <dbReference type="EMBL" id="PJF32360.1"/>
    </source>
</evidence>
<evidence type="ECO:0000256" key="11">
    <source>
        <dbReference type="PIRSR" id="PIRSR610972-2"/>
    </source>
</evidence>
<evidence type="ECO:0000256" key="10">
    <source>
        <dbReference type="PIRSR" id="PIRSR610972-1"/>
    </source>
</evidence>
<keyword evidence="4 12" id="KW-0460">Magnesium</keyword>
<dbReference type="InterPro" id="IPR010976">
    <property type="entry name" value="B-phosphoglucomutase_hydrolase"/>
</dbReference>
<reference evidence="14 15" key="1">
    <citation type="submission" date="2017-11" db="EMBL/GenBank/DDBJ databases">
        <title>Evolution of Phototrophy in the Chloroflexi Phylum Driven by Horizontal Gene Transfer.</title>
        <authorList>
            <person name="Ward L.M."/>
            <person name="Hemp J."/>
            <person name="Shih P.M."/>
            <person name="Mcglynn S.E."/>
            <person name="Fischer W."/>
        </authorList>
    </citation>
    <scope>NUCLEOTIDE SEQUENCE [LARGE SCALE GENOMIC DNA]</scope>
    <source>
        <strain evidence="14">CP2_2F</strain>
    </source>
</reference>
<evidence type="ECO:0000313" key="15">
    <source>
        <dbReference type="Proteomes" id="UP000228921"/>
    </source>
</evidence>
<dbReference type="GO" id="GO:0008801">
    <property type="term" value="F:beta-phosphoglucomutase activity"/>
    <property type="evidence" value="ECO:0007669"/>
    <property type="project" value="UniProtKB-EC"/>
</dbReference>
<dbReference type="SUPFAM" id="SSF56784">
    <property type="entry name" value="HAD-like"/>
    <property type="match status" value="1"/>
</dbReference>
<dbReference type="PANTHER" id="PTHR46193">
    <property type="entry name" value="6-PHOSPHOGLUCONATE PHOSPHATASE"/>
    <property type="match status" value="1"/>
</dbReference>
<evidence type="ECO:0000256" key="4">
    <source>
        <dbReference type="ARBA" id="ARBA00022842"/>
    </source>
</evidence>
<organism evidence="14 15">
    <name type="scientific">Candidatus Thermofonsia Clade 1 bacterium</name>
    <dbReference type="NCBI Taxonomy" id="2364210"/>
    <lineage>
        <taxon>Bacteria</taxon>
        <taxon>Bacillati</taxon>
        <taxon>Chloroflexota</taxon>
        <taxon>Candidatus Thermofontia</taxon>
        <taxon>Candidatus Thermofonsia Clade 1</taxon>
    </lineage>
</organism>
<keyword evidence="5" id="KW-0413">Isomerase</keyword>
<comment type="similarity">
    <text evidence="1">Belongs to the HAD-like hydrolase superfamily. CbbY/CbbZ/Gph/YieH family.</text>
</comment>
<evidence type="ECO:0000256" key="12">
    <source>
        <dbReference type="PIRSR" id="PIRSR610972-3"/>
    </source>
</evidence>
<feature type="binding site" evidence="11">
    <location>
        <position position="144"/>
    </location>
    <ligand>
        <name>substrate</name>
    </ligand>
</feature>
<gene>
    <name evidence="14" type="primary">pgmB</name>
    <name evidence="14" type="ORF">CUN51_01645</name>
</gene>
<feature type="binding site" evidence="11">
    <location>
        <position position="75"/>
    </location>
    <ligand>
        <name>substrate</name>
    </ligand>
</feature>
<keyword evidence="2" id="KW-0597">Phosphoprotein</keyword>
<name>A0A2M8P479_9CHLR</name>
<evidence type="ECO:0000256" key="9">
    <source>
        <dbReference type="ARBA" id="ARBA00044991"/>
    </source>
</evidence>
<accession>A0A2M8P479</accession>
<dbReference type="InterPro" id="IPR006439">
    <property type="entry name" value="HAD-SF_hydro_IA"/>
</dbReference>
<keyword evidence="6" id="KW-0119">Carbohydrate metabolism</keyword>
<feature type="active site" description="Proton donor/acceptor" evidence="10">
    <location>
        <position position="12"/>
    </location>
</feature>
<protein>
    <recommendedName>
        <fullName evidence="9">Beta-phosphoglucomutase</fullName>
        <ecNumber evidence="8">5.4.2.6</ecNumber>
    </recommendedName>
</protein>
<dbReference type="EMBL" id="PGTK01000001">
    <property type="protein sequence ID" value="PJF32360.1"/>
    <property type="molecule type" value="Genomic_DNA"/>
</dbReference>
<evidence type="ECO:0000256" key="2">
    <source>
        <dbReference type="ARBA" id="ARBA00022553"/>
    </source>
</evidence>
<comment type="cofactor">
    <cofactor evidence="12">
        <name>Mg(2+)</name>
        <dbReference type="ChEBI" id="CHEBI:18420"/>
    </cofactor>
    <text evidence="12">Binds 2 magnesium ions per subunit.</text>
</comment>
<feature type="binding site" evidence="11">
    <location>
        <begin position="45"/>
        <end position="50"/>
    </location>
    <ligand>
        <name>substrate</name>
    </ligand>
</feature>
<dbReference type="InterPro" id="IPR051600">
    <property type="entry name" value="Beta-PGM-like"/>
</dbReference>
<dbReference type="SFLD" id="SFLDG01129">
    <property type="entry name" value="C1.5:_HAD__Beta-PGM__Phosphata"/>
    <property type="match status" value="1"/>
</dbReference>
<evidence type="ECO:0000256" key="3">
    <source>
        <dbReference type="ARBA" id="ARBA00022723"/>
    </source>
</evidence>
<dbReference type="SFLD" id="SFLDS00003">
    <property type="entry name" value="Haloacid_Dehalogenase"/>
    <property type="match status" value="1"/>
</dbReference>
<dbReference type="InterPro" id="IPR023198">
    <property type="entry name" value="PGP-like_dom2"/>
</dbReference>
<feature type="active site" description="Proton donor/acceptor" evidence="10">
    <location>
        <position position="10"/>
    </location>
</feature>
<feature type="binding site" evidence="11">
    <location>
        <position position="26"/>
    </location>
    <ligand>
        <name>substrate</name>
    </ligand>
</feature>
<feature type="site" description="Important for catalytic activity and assists the phosphoryl transfer reaction to Asp8 by balancing charge and orienting the reacting groups" evidence="13">
    <location>
        <position position="113"/>
    </location>
</feature>
<dbReference type="NCBIfam" id="TIGR01509">
    <property type="entry name" value="HAD-SF-IA-v3"/>
    <property type="match status" value="1"/>
</dbReference>
<comment type="caution">
    <text evidence="14">The sequence shown here is derived from an EMBL/GenBank/DDBJ whole genome shotgun (WGS) entry which is preliminary data.</text>
</comment>
<feature type="site" description="Important for catalytic activity and assists the phosphoryl transfer reaction to Asp8 by balancing charge and orienting the reacting groups" evidence="13">
    <location>
        <position position="144"/>
    </location>
</feature>
<feature type="binding site" evidence="12">
    <location>
        <position position="169"/>
    </location>
    <ligand>
        <name>Mg(2+)</name>
        <dbReference type="ChEBI" id="CHEBI:18420"/>
    </ligand>
</feature>
<dbReference type="NCBIfam" id="TIGR02009">
    <property type="entry name" value="PGMB-YQAB-SF"/>
    <property type="match status" value="1"/>
</dbReference>
<dbReference type="CDD" id="cd02598">
    <property type="entry name" value="HAD_BPGM"/>
    <property type="match status" value="1"/>
</dbReference>
<evidence type="ECO:0000256" key="8">
    <source>
        <dbReference type="ARBA" id="ARBA00044968"/>
    </source>
</evidence>
<dbReference type="Gene3D" id="1.10.150.240">
    <property type="entry name" value="Putative phosphatase, domain 2"/>
    <property type="match status" value="1"/>
</dbReference>
<evidence type="ECO:0000256" key="6">
    <source>
        <dbReference type="ARBA" id="ARBA00023277"/>
    </source>
</evidence>
<dbReference type="EC" id="5.4.2.6" evidence="8"/>
<feature type="binding site" evidence="11">
    <location>
        <position position="53"/>
    </location>
    <ligand>
        <name>substrate</name>
    </ligand>
</feature>
<dbReference type="Gene3D" id="3.40.50.1000">
    <property type="entry name" value="HAD superfamily/HAD-like"/>
    <property type="match status" value="1"/>
</dbReference>
<dbReference type="Proteomes" id="UP000228921">
    <property type="component" value="Unassembled WGS sequence"/>
</dbReference>
<proteinExistence type="inferred from homology"/>
<dbReference type="NCBIfam" id="TIGR01990">
    <property type="entry name" value="bPGM"/>
    <property type="match status" value="1"/>
</dbReference>
<dbReference type="GO" id="GO:0005975">
    <property type="term" value="P:carbohydrate metabolic process"/>
    <property type="evidence" value="ECO:0007669"/>
    <property type="project" value="InterPro"/>
</dbReference>
<dbReference type="PANTHER" id="PTHR46193:SF18">
    <property type="entry name" value="HEXITOL PHOSPHATASE B"/>
    <property type="match status" value="1"/>
</dbReference>
<feature type="binding site" evidence="12">
    <location>
        <position position="10"/>
    </location>
    <ligand>
        <name>Mg(2+)</name>
        <dbReference type="ChEBI" id="CHEBI:18420"/>
    </ligand>
</feature>
<feature type="binding site" evidence="12">
    <location>
        <position position="12"/>
    </location>
    <ligand>
        <name>Mg(2+)</name>
        <dbReference type="ChEBI" id="CHEBI:18420"/>
    </ligand>
</feature>
<evidence type="ECO:0000256" key="5">
    <source>
        <dbReference type="ARBA" id="ARBA00023235"/>
    </source>
</evidence>
<sequence length="220" mass="24002">MSKISAFIFDLDGVITDTAEYHYLAWKRLADEEGLPFTREDNEALRGVSRRESLLRLLKGKVLPEEQMEAYMARKNEYYRAFLARITPADLLEGVADFLAQARERGIKLGLGSASKNARDVLNGLGITDQFDAIGDGYSVSRTKPAPDLFVWVAGRLNVPPAECVVFEDAEAGIAAGRECGMYTVGIGDPARVGAADLVVPNLASVQLDELLSRLASLVH</sequence>
<evidence type="ECO:0000256" key="13">
    <source>
        <dbReference type="PIRSR" id="PIRSR610972-4"/>
    </source>
</evidence>
<dbReference type="GO" id="GO:0000287">
    <property type="term" value="F:magnesium ion binding"/>
    <property type="evidence" value="ECO:0007669"/>
    <property type="project" value="InterPro"/>
</dbReference>
<keyword evidence="3 12" id="KW-0479">Metal-binding</keyword>
<dbReference type="InterPro" id="IPR010972">
    <property type="entry name" value="Beta-PGM"/>
</dbReference>
<feature type="binding site" evidence="12">
    <location>
        <position position="168"/>
    </location>
    <ligand>
        <name>Mg(2+)</name>
        <dbReference type="ChEBI" id="CHEBI:18420"/>
    </ligand>
</feature>
<dbReference type="InterPro" id="IPR023214">
    <property type="entry name" value="HAD_sf"/>
</dbReference>
<dbReference type="InterPro" id="IPR036412">
    <property type="entry name" value="HAD-like_sf"/>
</dbReference>
<dbReference type="AlphaFoldDB" id="A0A2M8P479"/>
<comment type="catalytic activity">
    <reaction evidence="7">
        <text>beta-D-glucose 1-phosphate = beta-D-glucose 6-phosphate</text>
        <dbReference type="Rhea" id="RHEA:20113"/>
        <dbReference type="ChEBI" id="CHEBI:57684"/>
        <dbReference type="ChEBI" id="CHEBI:58247"/>
        <dbReference type="EC" id="5.4.2.6"/>
    </reaction>
</comment>
<dbReference type="SFLD" id="SFLDG01135">
    <property type="entry name" value="C1.5.6:_HAD__Beta-PGM__Phospha"/>
    <property type="match status" value="1"/>
</dbReference>
<evidence type="ECO:0000256" key="1">
    <source>
        <dbReference type="ARBA" id="ARBA00006171"/>
    </source>
</evidence>